<feature type="transmembrane region" description="Helical" evidence="19">
    <location>
        <begin position="832"/>
        <end position="854"/>
    </location>
</feature>
<keyword evidence="19" id="KW-0414">Isoprene biosynthesis</keyword>
<dbReference type="EMBL" id="NAJQ01000080">
    <property type="protein sequence ID" value="TKA79894.1"/>
    <property type="molecule type" value="Genomic_DNA"/>
</dbReference>
<dbReference type="PROSITE" id="PS00943">
    <property type="entry name" value="UBIA"/>
    <property type="match status" value="1"/>
</dbReference>
<feature type="transmembrane region" description="Helical" evidence="19">
    <location>
        <begin position="969"/>
        <end position="988"/>
    </location>
</feature>
<sequence length="1014" mass="112150">MSSRISDQSDGLSDDEEVEAVPIVKAYSALLHGFQQDDEEDGRSKKRRKIEVEHPVLIDEQNDAVEDGEVASSSASDDESPSDENELAEEAGSVGDNADVGSENGRGDDDDALDPYEAHFASVDDNELSERLQCVQAKEWRTEKQSLPGVGSFTCFVPDSCKGSSIRKPVTDGPLQLPLKKRLAESSAKKLPALNDLQRAVAPYIFNYSDVLLASRTVDNAAGLRALACLHALNHVLKGRDKVLKNTARLAQSDTPDTLDLRDQGFTRPKVLVLAETRQMAYNYGNSIIELFQPEQVENRQRFIDSFFAPVDDRDTMPEDYRELFGGNNDNSFLTAIKFTRKTLKFFSAFYSSDIILASPLGLRRIIENEDKKKQDHDFLSSIEVVIVDQADAMQMQSWENVDVVFRHLNLQPHETHGADFNRVRAWYLDDNAKYIHQTIVFSAYATPEINRLFNTAMLNIAGKVKLLPSYPGAITAPSLSGLGVKQTFSRFDSTSPATDPDARFKYFTSALLPSLLRLPKPADGAQGILVFIPSYFDFIRVRNLFATSSLTQNLSFGAIHDYTSVPDQRRARSHFLSGRHAILLYTQRAHHFFRLKLRGVKRAAFYGVPDNAVFYEELVDGCLGTSLREGRVAPEEAGVRVLFSRWEALSVERVVGSQRDPDATGALNNAKPEVYRPPTTGILARLPPSWVPYAELIRLDKPAGTYYLYLPCLFSTLLAAPYVTPITSPLTILYTSSLFFAGALIMRGAGCTINDLWDRNLDPHVARTRLRPIARGAISVQQAIPFLGLQLFAGLAVLLQFPSACFFYATPSLLLVALYPLAKRVTNYPQFVLGLTFSWGAFLGFPALGVDLLAHTTALISATCLYGSCVAWTLVYDMIYAYQDIRDDLKAGIKSIALAQQANAKAFLTAVSAVQVGLLVGAGASLGVGPVYYFLTCGGAAATLEYMIREVKLESVEDCADWFRKGAWLTGGAISFGLFVEYLVQYLDLFGDQGQKREAMKVEAAPRSLLQQR</sequence>
<dbReference type="PANTHER" id="PTHR12933:SF0">
    <property type="entry name" value="U3 SMALL NUCLEOLAR RNA-ASSOCIATED PROTEIN 25 HOMOLOG"/>
    <property type="match status" value="1"/>
</dbReference>
<evidence type="ECO:0000259" key="21">
    <source>
        <dbReference type="Pfam" id="PF06862"/>
    </source>
</evidence>
<evidence type="ECO:0000256" key="19">
    <source>
        <dbReference type="HAMAP-Rule" id="MF_03189"/>
    </source>
</evidence>
<keyword evidence="24" id="KW-1185">Reference proteome</keyword>
<protein>
    <recommendedName>
        <fullName evidence="19">4-hydroxybenzoate polyprenyltransferase, mitochondrial</fullName>
        <shortName evidence="19">4-HB polyprenyltransferase</shortName>
        <ecNumber evidence="19">2.5.1.39</ecNumber>
    </recommendedName>
    <alternativeName>
        <fullName evidence="19">Para-hydroxybenzoate--polyprenyltransferase</fullName>
        <shortName evidence="19">PHB:PPT</shortName>
        <shortName evidence="19">PHB:polyprenyltransferase</shortName>
    </alternativeName>
</protein>
<dbReference type="CDD" id="cd13959">
    <property type="entry name" value="PT_UbiA_COQ2"/>
    <property type="match status" value="1"/>
</dbReference>
<dbReference type="GO" id="GO:0019843">
    <property type="term" value="F:rRNA binding"/>
    <property type="evidence" value="ECO:0007669"/>
    <property type="project" value="TreeGrafter"/>
</dbReference>
<feature type="region of interest" description="Disordered" evidence="20">
    <location>
        <begin position="1"/>
        <end position="20"/>
    </location>
</feature>
<evidence type="ECO:0000256" key="6">
    <source>
        <dbReference type="ARBA" id="ARBA00005985"/>
    </source>
</evidence>
<feature type="transmembrane region" description="Helical" evidence="19">
    <location>
        <begin position="800"/>
        <end position="820"/>
    </location>
</feature>
<comment type="pathway">
    <text evidence="19">Cofactor biosynthesis; ubiquinone biosynthesis.</text>
</comment>
<evidence type="ECO:0000313" key="23">
    <source>
        <dbReference type="EMBL" id="TKA79894.1"/>
    </source>
</evidence>
<dbReference type="InterPro" id="IPR006370">
    <property type="entry name" value="HB_polyprenyltransferase-like"/>
</dbReference>
<evidence type="ECO:0000256" key="3">
    <source>
        <dbReference type="ARBA" id="ARBA00004292"/>
    </source>
</evidence>
<dbReference type="InterPro" id="IPR010678">
    <property type="entry name" value="UTP25"/>
</dbReference>
<evidence type="ECO:0000256" key="4">
    <source>
        <dbReference type="ARBA" id="ARBA00004604"/>
    </source>
</evidence>
<dbReference type="GO" id="GO:0032040">
    <property type="term" value="C:small-subunit processome"/>
    <property type="evidence" value="ECO:0007669"/>
    <property type="project" value="TreeGrafter"/>
</dbReference>
<comment type="pathway">
    <text evidence="5">Secondary metabolite biosynthesis; terpenoid biosynthesis.</text>
</comment>
<dbReference type="FunFam" id="1.10.357.140:FF:000003">
    <property type="entry name" value="4-hydroxybenzoate polyprenyltransferase, mitochondrial"/>
    <property type="match status" value="1"/>
</dbReference>
<organism evidence="23 24">
    <name type="scientific">Friedmanniomyces simplex</name>
    <dbReference type="NCBI Taxonomy" id="329884"/>
    <lineage>
        <taxon>Eukaryota</taxon>
        <taxon>Fungi</taxon>
        <taxon>Dikarya</taxon>
        <taxon>Ascomycota</taxon>
        <taxon>Pezizomycotina</taxon>
        <taxon>Dothideomycetes</taxon>
        <taxon>Dothideomycetidae</taxon>
        <taxon>Mycosphaerellales</taxon>
        <taxon>Teratosphaeriaceae</taxon>
        <taxon>Friedmanniomyces</taxon>
    </lineage>
</organism>
<dbReference type="InterPro" id="IPR030470">
    <property type="entry name" value="UbiA_prenylTrfase_CS"/>
</dbReference>
<comment type="function">
    <text evidence="2">DEAD-box RNA helicase-like protein required for pre-18S rRNA processing, specifically at sites A0, A1, and A2.</text>
</comment>
<dbReference type="FunFam" id="1.20.120.1780:FF:000001">
    <property type="entry name" value="4-hydroxybenzoate octaprenyltransferase"/>
    <property type="match status" value="1"/>
</dbReference>
<dbReference type="InterPro" id="IPR044878">
    <property type="entry name" value="UbiA_sf"/>
</dbReference>
<proteinExistence type="inferred from homology"/>
<name>A0A4U0XQU6_9PEZI</name>
<comment type="catalytic activity">
    <reaction evidence="17 19">
        <text>an all-trans-polyprenyl diphosphate + 4-hydroxybenzoate = a 4-hydroxy-3-(all-trans-polyprenyl)benzoate + diphosphate</text>
        <dbReference type="Rhea" id="RHEA:44504"/>
        <dbReference type="Rhea" id="RHEA-COMP:9514"/>
        <dbReference type="Rhea" id="RHEA-COMP:9564"/>
        <dbReference type="ChEBI" id="CHEBI:17879"/>
        <dbReference type="ChEBI" id="CHEBI:33019"/>
        <dbReference type="ChEBI" id="CHEBI:58914"/>
        <dbReference type="ChEBI" id="CHEBI:78396"/>
        <dbReference type="EC" id="2.5.1.39"/>
    </reaction>
</comment>
<feature type="domain" description="UTP25 NTP hydrolase-like" evidence="22">
    <location>
        <begin position="208"/>
        <end position="465"/>
    </location>
</feature>
<comment type="similarity">
    <text evidence="7">Belongs to the UTP25 family.</text>
</comment>
<dbReference type="PANTHER" id="PTHR12933">
    <property type="entry name" value="ORF PROTEIN-RELATED"/>
    <property type="match status" value="1"/>
</dbReference>
<evidence type="ECO:0000256" key="9">
    <source>
        <dbReference type="ARBA" id="ARBA00022517"/>
    </source>
</evidence>
<evidence type="ECO:0000313" key="24">
    <source>
        <dbReference type="Proteomes" id="UP000309340"/>
    </source>
</evidence>
<keyword evidence="12 19" id="KW-0812">Transmembrane</keyword>
<dbReference type="InterPro" id="IPR039653">
    <property type="entry name" value="Prenyltransferase"/>
</dbReference>
<evidence type="ECO:0000256" key="2">
    <source>
        <dbReference type="ARBA" id="ARBA00002883"/>
    </source>
</evidence>
<keyword evidence="10" id="KW-0698">rRNA processing</keyword>
<feature type="compositionally biased region" description="Acidic residues" evidence="20">
    <location>
        <begin position="76"/>
        <end position="89"/>
    </location>
</feature>
<dbReference type="Gene3D" id="1.10.357.140">
    <property type="entry name" value="UbiA prenyltransferase"/>
    <property type="match status" value="1"/>
</dbReference>
<dbReference type="UniPathway" id="UPA00213"/>
<comment type="function">
    <text evidence="18 19">Catalyzes the prenylation of para-hydroxybenzoate (PHB) with an all-trans polyprenyl group. Mediates the second step in the final reaction sequence of coenzyme Q (CoQ) biosynthesis, which is the condensation of the polyisoprenoid side chain with PHB, generating the first membrane-bound Q intermediate.</text>
</comment>
<feature type="compositionally biased region" description="Polar residues" evidence="20">
    <location>
        <begin position="1"/>
        <end position="11"/>
    </location>
</feature>
<dbReference type="GO" id="GO:0008412">
    <property type="term" value="F:4-hydroxybenzoate polyprenyltransferase activity"/>
    <property type="evidence" value="ECO:0007669"/>
    <property type="project" value="UniProtKB-EC"/>
</dbReference>
<evidence type="ECO:0000256" key="18">
    <source>
        <dbReference type="ARBA" id="ARBA00058997"/>
    </source>
</evidence>
<keyword evidence="14 19" id="KW-0472">Membrane</keyword>
<evidence type="ECO:0000256" key="7">
    <source>
        <dbReference type="ARBA" id="ARBA00009223"/>
    </source>
</evidence>
<gene>
    <name evidence="23" type="ORF">B0A55_03674</name>
</gene>
<keyword evidence="13 19" id="KW-1133">Transmembrane helix</keyword>
<keyword evidence="15" id="KW-0539">Nucleus</keyword>
<evidence type="ECO:0000256" key="15">
    <source>
        <dbReference type="ARBA" id="ARBA00023242"/>
    </source>
</evidence>
<dbReference type="STRING" id="329884.A0A4U0XQU6"/>
<evidence type="ECO:0000256" key="11">
    <source>
        <dbReference type="ARBA" id="ARBA00022679"/>
    </source>
</evidence>
<evidence type="ECO:0000256" key="20">
    <source>
        <dbReference type="SAM" id="MobiDB-lite"/>
    </source>
</evidence>
<comment type="subunit">
    <text evidence="8">Component of the ribosomal small subunit (SSU) processome composed of at least 40 protein subunits and snoRNA U3.</text>
</comment>
<dbReference type="GO" id="GO:0005743">
    <property type="term" value="C:mitochondrial inner membrane"/>
    <property type="evidence" value="ECO:0007669"/>
    <property type="project" value="UniProtKB-SubCell"/>
</dbReference>
<dbReference type="FunFam" id="3.40.50.300:FF:002356">
    <property type="entry name" value="U3 small nucleolar RNA-associated protein 25"/>
    <property type="match status" value="1"/>
</dbReference>
<dbReference type="NCBIfam" id="TIGR01474">
    <property type="entry name" value="ubiA_proteo"/>
    <property type="match status" value="1"/>
</dbReference>
<comment type="similarity">
    <text evidence="6 19">Belongs to the UbiA prenyltransferase family.</text>
</comment>
<keyword evidence="9" id="KW-0690">Ribosome biogenesis</keyword>
<comment type="caution">
    <text evidence="23">The sequence shown here is derived from an EMBL/GenBank/DDBJ whole genome shotgun (WGS) entry which is preliminary data.</text>
</comment>
<dbReference type="GO" id="GO:0000462">
    <property type="term" value="P:maturation of SSU-rRNA from tricistronic rRNA transcript (SSU-rRNA, 5.8S rRNA, LSU-rRNA)"/>
    <property type="evidence" value="ECO:0007669"/>
    <property type="project" value="TreeGrafter"/>
</dbReference>
<dbReference type="Gene3D" id="1.20.120.1780">
    <property type="entry name" value="UbiA prenyltransferase"/>
    <property type="match status" value="1"/>
</dbReference>
<evidence type="ECO:0000256" key="8">
    <source>
        <dbReference type="ARBA" id="ARBA00011192"/>
    </source>
</evidence>
<feature type="compositionally biased region" description="Acidic residues" evidence="20">
    <location>
        <begin position="60"/>
        <end position="69"/>
    </location>
</feature>
<feature type="domain" description="UTP25 C-terminal" evidence="21">
    <location>
        <begin position="482"/>
        <end position="661"/>
    </location>
</feature>
<evidence type="ECO:0000256" key="17">
    <source>
        <dbReference type="ARBA" id="ARBA00052313"/>
    </source>
</evidence>
<keyword evidence="19" id="KW-0496">Mitochondrion</keyword>
<dbReference type="GO" id="GO:0016114">
    <property type="term" value="P:terpenoid biosynthetic process"/>
    <property type="evidence" value="ECO:0007669"/>
    <property type="project" value="UniProtKB-UniPathway"/>
</dbReference>
<keyword evidence="16" id="KW-0687">Ribonucleoprotein</keyword>
<evidence type="ECO:0000256" key="1">
    <source>
        <dbReference type="ARBA" id="ARBA00001946"/>
    </source>
</evidence>
<evidence type="ECO:0000259" key="22">
    <source>
        <dbReference type="Pfam" id="PF22916"/>
    </source>
</evidence>
<dbReference type="InterPro" id="IPR053940">
    <property type="entry name" value="UTP25_NTPase-like"/>
</dbReference>
<dbReference type="OrthoDB" id="18170at2759"/>
<feature type="transmembrane region" description="Helical" evidence="19">
    <location>
        <begin position="904"/>
        <end position="925"/>
    </location>
</feature>
<dbReference type="InterPro" id="IPR053939">
    <property type="entry name" value="UTP25_C"/>
</dbReference>
<dbReference type="Pfam" id="PF22916">
    <property type="entry name" value="UTP25_NTPase-like"/>
    <property type="match status" value="1"/>
</dbReference>
<dbReference type="Pfam" id="PF01040">
    <property type="entry name" value="UbiA"/>
    <property type="match status" value="1"/>
</dbReference>
<feature type="transmembrane region" description="Helical" evidence="19">
    <location>
        <begin position="860"/>
        <end position="883"/>
    </location>
</feature>
<dbReference type="SUPFAM" id="SSF52540">
    <property type="entry name" value="P-loop containing nucleoside triphosphate hydrolases"/>
    <property type="match status" value="1"/>
</dbReference>
<accession>A0A4U0XQU6</accession>
<dbReference type="Pfam" id="PF06862">
    <property type="entry name" value="Utp25_C"/>
    <property type="match status" value="1"/>
</dbReference>
<keyword evidence="19" id="KW-0999">Mitochondrion inner membrane</keyword>
<feature type="region of interest" description="Disordered" evidence="20">
    <location>
        <begin position="31"/>
        <end position="114"/>
    </location>
</feature>
<evidence type="ECO:0000256" key="5">
    <source>
        <dbReference type="ARBA" id="ARBA00004721"/>
    </source>
</evidence>
<evidence type="ECO:0000256" key="12">
    <source>
        <dbReference type="ARBA" id="ARBA00022692"/>
    </source>
</evidence>
<evidence type="ECO:0000256" key="10">
    <source>
        <dbReference type="ARBA" id="ARBA00022552"/>
    </source>
</evidence>
<dbReference type="AlphaFoldDB" id="A0A4U0XQU6"/>
<dbReference type="InterPro" id="IPR027417">
    <property type="entry name" value="P-loop_NTPase"/>
</dbReference>
<dbReference type="UniPathway" id="UPA00232"/>
<dbReference type="GO" id="GO:0006744">
    <property type="term" value="P:ubiquinone biosynthetic process"/>
    <property type="evidence" value="ECO:0007669"/>
    <property type="project" value="UniProtKB-UniRule"/>
</dbReference>
<evidence type="ECO:0000256" key="14">
    <source>
        <dbReference type="ARBA" id="ARBA00023136"/>
    </source>
</evidence>
<keyword evidence="19" id="KW-0831">Ubiquinone biosynthesis</keyword>
<dbReference type="Gene3D" id="3.40.50.300">
    <property type="entry name" value="P-loop containing nucleotide triphosphate hydrolases"/>
    <property type="match status" value="1"/>
</dbReference>
<comment type="subcellular location">
    <subcellularLocation>
        <location evidence="3 19">Mitochondrion inner membrane</location>
        <topology evidence="3 19">Multi-pass membrane protein</topology>
        <orientation evidence="3 19">Matrix side</orientation>
    </subcellularLocation>
    <subcellularLocation>
        <location evidence="4">Nucleus</location>
        <location evidence="4">Nucleolus</location>
    </subcellularLocation>
</comment>
<reference evidence="23 24" key="1">
    <citation type="submission" date="2017-03" db="EMBL/GenBank/DDBJ databases">
        <title>Genomes of endolithic fungi from Antarctica.</title>
        <authorList>
            <person name="Coleine C."/>
            <person name="Masonjones S."/>
            <person name="Stajich J.E."/>
        </authorList>
    </citation>
    <scope>NUCLEOTIDE SEQUENCE [LARGE SCALE GENOMIC DNA]</scope>
    <source>
        <strain evidence="23 24">CCFEE 5184</strain>
    </source>
</reference>
<keyword evidence="11 19" id="KW-0808">Transferase</keyword>
<evidence type="ECO:0000256" key="16">
    <source>
        <dbReference type="ARBA" id="ARBA00023274"/>
    </source>
</evidence>
<dbReference type="HAMAP" id="MF_01635">
    <property type="entry name" value="UbiA"/>
    <property type="match status" value="1"/>
</dbReference>
<dbReference type="InterPro" id="IPR000537">
    <property type="entry name" value="UbiA_prenyltransferase"/>
</dbReference>
<comment type="cofactor">
    <cofactor evidence="1 19">
        <name>Mg(2+)</name>
        <dbReference type="ChEBI" id="CHEBI:18420"/>
    </cofactor>
</comment>
<dbReference type="GO" id="GO:0034511">
    <property type="term" value="F:U3 snoRNA binding"/>
    <property type="evidence" value="ECO:0007669"/>
    <property type="project" value="InterPro"/>
</dbReference>
<dbReference type="EC" id="2.5.1.39" evidence="19"/>
<evidence type="ECO:0000256" key="13">
    <source>
        <dbReference type="ARBA" id="ARBA00022989"/>
    </source>
</evidence>
<dbReference type="Proteomes" id="UP000309340">
    <property type="component" value="Unassembled WGS sequence"/>
</dbReference>